<keyword evidence="2" id="KW-1133">Transmembrane helix</keyword>
<evidence type="ECO:0000313" key="5">
    <source>
        <dbReference type="Proteomes" id="UP000622475"/>
    </source>
</evidence>
<keyword evidence="2" id="KW-0812">Transmembrane</keyword>
<sequence length="441" mass="48855">MKINIQPAKGKLGILMPGLGAVATTIIAGVEAVKKGISKPIGSHTQMGTIRLGKRTENRNPKIKDFVPLASLNDIVFGGWDVFEDNVYDAAMTAEVLEPGLLFSVKEELEKIKPMKAAFDLNYAKNLTGTHVKTGTRLEMVNELMEDIKNFQKDNDLDRVVLLWTGSTEIYYEPTDVHSTLEKFEAGLAADDKLIAPSMLYAYAALKMGIGYVNGAPNLTVDIPALIELAKLTKSPIAGKDFKTGQTLMKTILAPGLAARSLGVRGWFSTNILGNRDGLVLDDPDNFKTKEVSKLGVLEDIFKPEDNPDLYGDIFHKIRINYYPPHGDSKESWDNIDIFGWLGYKMQIKINFLCRDSILAAPVALDLALFLDLAKRAGMAGVQEWLSFYLKSPQTAPGLPAENDIFKQLQKLENTLRYIMGEDLITHLGLDYYDDMFAGQE</sequence>
<evidence type="ECO:0000256" key="2">
    <source>
        <dbReference type="SAM" id="Phobius"/>
    </source>
</evidence>
<dbReference type="GO" id="GO:0008654">
    <property type="term" value="P:phospholipid biosynthetic process"/>
    <property type="evidence" value="ECO:0007669"/>
    <property type="project" value="InterPro"/>
</dbReference>
<dbReference type="Pfam" id="PF07994">
    <property type="entry name" value="NAD_binding_5"/>
    <property type="match status" value="1"/>
</dbReference>
<evidence type="ECO:0000256" key="1">
    <source>
        <dbReference type="ARBA" id="ARBA00010813"/>
    </source>
</evidence>
<name>A0A929L0H0_9SPHI</name>
<dbReference type="SUPFAM" id="SSF55347">
    <property type="entry name" value="Glyceraldehyde-3-phosphate dehydrogenase-like, C-terminal domain"/>
    <property type="match status" value="1"/>
</dbReference>
<dbReference type="Proteomes" id="UP000622475">
    <property type="component" value="Unassembled WGS sequence"/>
</dbReference>
<proteinExistence type="inferred from homology"/>
<dbReference type="AlphaFoldDB" id="A0A929L0H0"/>
<dbReference type="Gene3D" id="3.40.50.720">
    <property type="entry name" value="NAD(P)-binding Rossmann-like Domain"/>
    <property type="match status" value="1"/>
</dbReference>
<dbReference type="InterPro" id="IPR036291">
    <property type="entry name" value="NAD(P)-bd_dom_sf"/>
</dbReference>
<dbReference type="PANTHER" id="PTHR11510">
    <property type="entry name" value="MYO-INOSITOL-1 PHOSPHATE SYNTHASE"/>
    <property type="match status" value="1"/>
</dbReference>
<dbReference type="EMBL" id="JADFFL010000003">
    <property type="protein sequence ID" value="MBE9661890.1"/>
    <property type="molecule type" value="Genomic_DNA"/>
</dbReference>
<dbReference type="Gene3D" id="3.30.360.10">
    <property type="entry name" value="Dihydrodipicolinate Reductase, domain 2"/>
    <property type="match status" value="1"/>
</dbReference>
<keyword evidence="5" id="KW-1185">Reference proteome</keyword>
<evidence type="ECO:0000313" key="4">
    <source>
        <dbReference type="EMBL" id="MBE9661890.1"/>
    </source>
</evidence>
<dbReference type="Pfam" id="PF01658">
    <property type="entry name" value="Inos-1-P_synth"/>
    <property type="match status" value="1"/>
</dbReference>
<feature type="transmembrane region" description="Helical" evidence="2">
    <location>
        <begin position="12"/>
        <end position="30"/>
    </location>
</feature>
<organism evidence="4 5">
    <name type="scientific">Mucilaginibacter myungsuensis</name>
    <dbReference type="NCBI Taxonomy" id="649104"/>
    <lineage>
        <taxon>Bacteria</taxon>
        <taxon>Pseudomonadati</taxon>
        <taxon>Bacteroidota</taxon>
        <taxon>Sphingobacteriia</taxon>
        <taxon>Sphingobacteriales</taxon>
        <taxon>Sphingobacteriaceae</taxon>
        <taxon>Mucilaginibacter</taxon>
    </lineage>
</organism>
<dbReference type="RefSeq" id="WP_194111096.1">
    <property type="nucleotide sequence ID" value="NZ_JADFFL010000003.1"/>
</dbReference>
<feature type="domain" description="Myo-inositol-1-phosphate synthase GAPDH-like" evidence="3">
    <location>
        <begin position="245"/>
        <end position="357"/>
    </location>
</feature>
<comment type="caution">
    <text evidence="4">The sequence shown here is derived from an EMBL/GenBank/DDBJ whole genome shotgun (WGS) entry which is preliminary data.</text>
</comment>
<comment type="similarity">
    <text evidence="1">Belongs to the myo-inositol 1-phosphate synthase family.</text>
</comment>
<dbReference type="InterPro" id="IPR013021">
    <property type="entry name" value="Myo-inos-1-P_Synthase_GAPDH"/>
</dbReference>
<accession>A0A929L0H0</accession>
<evidence type="ECO:0000259" key="3">
    <source>
        <dbReference type="Pfam" id="PF01658"/>
    </source>
</evidence>
<dbReference type="GO" id="GO:0006021">
    <property type="term" value="P:inositol biosynthetic process"/>
    <property type="evidence" value="ECO:0007669"/>
    <property type="project" value="InterPro"/>
</dbReference>
<dbReference type="GO" id="GO:0004512">
    <property type="term" value="F:inositol-3-phosphate synthase activity"/>
    <property type="evidence" value="ECO:0007669"/>
    <property type="project" value="InterPro"/>
</dbReference>
<reference evidence="4" key="1">
    <citation type="submission" date="2020-10" db="EMBL/GenBank/DDBJ databases">
        <title>Mucilaginibacter mali sp. nov., isolated from rhizosphere soil of apple orchard.</title>
        <authorList>
            <person name="Lee J.-S."/>
            <person name="Kim H.S."/>
            <person name="Kim J.-S."/>
        </authorList>
    </citation>
    <scope>NUCLEOTIDE SEQUENCE</scope>
    <source>
        <strain evidence="4">KCTC 22746</strain>
    </source>
</reference>
<dbReference type="PIRSF" id="PIRSF015578">
    <property type="entry name" value="Myoinos-ppht_syn"/>
    <property type="match status" value="1"/>
</dbReference>
<protein>
    <submittedName>
        <fullName evidence="4">Inositol-3-phosphate synthase</fullName>
    </submittedName>
</protein>
<dbReference type="SUPFAM" id="SSF51735">
    <property type="entry name" value="NAD(P)-binding Rossmann-fold domains"/>
    <property type="match status" value="1"/>
</dbReference>
<dbReference type="InterPro" id="IPR002587">
    <property type="entry name" value="Myo-inos-1-P_Synthase"/>
</dbReference>
<keyword evidence="2" id="KW-0472">Membrane</keyword>
<gene>
    <name evidence="4" type="ORF">IRJ16_08330</name>
</gene>